<keyword evidence="2" id="KW-1185">Reference proteome</keyword>
<feature type="non-terminal residue" evidence="1">
    <location>
        <position position="215"/>
    </location>
</feature>
<name>A0ACC1HIG9_9FUNG</name>
<dbReference type="Proteomes" id="UP001145114">
    <property type="component" value="Unassembled WGS sequence"/>
</dbReference>
<gene>
    <name evidence="1" type="ORF">EV182_008398</name>
</gene>
<evidence type="ECO:0000313" key="1">
    <source>
        <dbReference type="EMBL" id="KAJ1676334.1"/>
    </source>
</evidence>
<organism evidence="1 2">
    <name type="scientific">Spiromyces aspiralis</name>
    <dbReference type="NCBI Taxonomy" id="68401"/>
    <lineage>
        <taxon>Eukaryota</taxon>
        <taxon>Fungi</taxon>
        <taxon>Fungi incertae sedis</taxon>
        <taxon>Zoopagomycota</taxon>
        <taxon>Kickxellomycotina</taxon>
        <taxon>Kickxellomycetes</taxon>
        <taxon>Kickxellales</taxon>
        <taxon>Kickxellaceae</taxon>
        <taxon>Spiromyces</taxon>
    </lineage>
</organism>
<reference evidence="1" key="1">
    <citation type="submission" date="2022-06" db="EMBL/GenBank/DDBJ databases">
        <title>Phylogenomic reconstructions and comparative analyses of Kickxellomycotina fungi.</title>
        <authorList>
            <person name="Reynolds N.K."/>
            <person name="Stajich J.E."/>
            <person name="Barry K."/>
            <person name="Grigoriev I.V."/>
            <person name="Crous P."/>
            <person name="Smith M.E."/>
        </authorList>
    </citation>
    <scope>NUCLEOTIDE SEQUENCE</scope>
    <source>
        <strain evidence="1">RSA 2271</strain>
    </source>
</reference>
<proteinExistence type="predicted"/>
<protein>
    <submittedName>
        <fullName evidence="1">Uncharacterized protein</fullName>
    </submittedName>
</protein>
<accession>A0ACC1HIG9</accession>
<comment type="caution">
    <text evidence="1">The sequence shown here is derived from an EMBL/GenBank/DDBJ whole genome shotgun (WGS) entry which is preliminary data.</text>
</comment>
<sequence>MSDRKVPHSTPTTPTSGMRKRKLSSLTPHMLFRMNAKRRNSPLTPGSSKVANLLNAHGKAKSGGVNGSVGRQPKASVLSRRNQSLPSSQTQSPGLTPSSSLTSLATAGKNLTTQDRQHQHQQSLPSLQPLQPLQQQEEALKPKSAANLLAVLPAKGKDRPGQGEVTGAGKHESLKSQFELVKQSREEVKQILDNLTEEQRDRYEVFRRTAINKAS</sequence>
<dbReference type="EMBL" id="JAMZIH010004296">
    <property type="protein sequence ID" value="KAJ1676334.1"/>
    <property type="molecule type" value="Genomic_DNA"/>
</dbReference>
<evidence type="ECO:0000313" key="2">
    <source>
        <dbReference type="Proteomes" id="UP001145114"/>
    </source>
</evidence>